<organism evidence="3 4">
    <name type="scientific">Salipaludibacillus keqinensis</name>
    <dbReference type="NCBI Taxonomy" id="2045207"/>
    <lineage>
        <taxon>Bacteria</taxon>
        <taxon>Bacillati</taxon>
        <taxon>Bacillota</taxon>
        <taxon>Bacilli</taxon>
        <taxon>Bacillales</taxon>
        <taxon>Bacillaceae</taxon>
    </lineage>
</organism>
<name>A0A323TKY5_9BACI</name>
<dbReference type="EMBL" id="PDOD01000001">
    <property type="protein sequence ID" value="PYZ95280.1"/>
    <property type="molecule type" value="Genomic_DNA"/>
</dbReference>
<dbReference type="GO" id="GO:0016879">
    <property type="term" value="F:ligase activity, forming carbon-nitrogen bonds"/>
    <property type="evidence" value="ECO:0007669"/>
    <property type="project" value="TreeGrafter"/>
</dbReference>
<evidence type="ECO:0000256" key="1">
    <source>
        <dbReference type="PROSITE-ProRule" id="PRU00409"/>
    </source>
</evidence>
<gene>
    <name evidence="3" type="ORF">CR194_07150</name>
</gene>
<reference evidence="3 4" key="1">
    <citation type="submission" date="2017-10" db="EMBL/GenBank/DDBJ databases">
        <title>Bacillus sp. nov., a halophilic bacterium isolated from a Keqin Lake.</title>
        <authorList>
            <person name="Wang H."/>
        </authorList>
    </citation>
    <scope>NUCLEOTIDE SEQUENCE [LARGE SCALE GENOMIC DNA]</scope>
    <source>
        <strain evidence="3 4">KQ-12</strain>
    </source>
</reference>
<dbReference type="Pfam" id="PF14398">
    <property type="entry name" value="ATPgrasp_YheCD"/>
    <property type="match status" value="1"/>
</dbReference>
<evidence type="ECO:0000259" key="2">
    <source>
        <dbReference type="PROSITE" id="PS50975"/>
    </source>
</evidence>
<dbReference type="AlphaFoldDB" id="A0A323TKY5"/>
<dbReference type="PANTHER" id="PTHR21621">
    <property type="entry name" value="RIBOSOMAL PROTEIN S6 MODIFICATION PROTEIN"/>
    <property type="match status" value="1"/>
</dbReference>
<proteinExistence type="predicted"/>
<dbReference type="SUPFAM" id="SSF56059">
    <property type="entry name" value="Glutathione synthetase ATP-binding domain-like"/>
    <property type="match status" value="1"/>
</dbReference>
<comment type="caution">
    <text evidence="3">The sequence shown here is derived from an EMBL/GenBank/DDBJ whole genome shotgun (WGS) entry which is preliminary data.</text>
</comment>
<dbReference type="Proteomes" id="UP000248214">
    <property type="component" value="Unassembled WGS sequence"/>
</dbReference>
<dbReference type="PROSITE" id="PS50975">
    <property type="entry name" value="ATP_GRASP"/>
    <property type="match status" value="1"/>
</dbReference>
<evidence type="ECO:0000313" key="3">
    <source>
        <dbReference type="EMBL" id="PYZ95280.1"/>
    </source>
</evidence>
<dbReference type="GO" id="GO:0005737">
    <property type="term" value="C:cytoplasm"/>
    <property type="evidence" value="ECO:0007669"/>
    <property type="project" value="TreeGrafter"/>
</dbReference>
<dbReference type="PANTHER" id="PTHR21621:SF0">
    <property type="entry name" value="BETA-CITRYLGLUTAMATE SYNTHASE B-RELATED"/>
    <property type="match status" value="1"/>
</dbReference>
<dbReference type="InterPro" id="IPR026838">
    <property type="entry name" value="YheC/D"/>
</dbReference>
<keyword evidence="1" id="KW-0067">ATP-binding</keyword>
<dbReference type="Gene3D" id="3.30.470.20">
    <property type="entry name" value="ATP-grasp fold, B domain"/>
    <property type="match status" value="1"/>
</dbReference>
<keyword evidence="4" id="KW-1185">Reference proteome</keyword>
<sequence length="388" mass="45710">MMNTVFLNPANVYVLCPIRLPLPLHIIYELSNGEAGDARMEKIPLIGIMVLKRNQRRKLLKKYDRFKWDLNIELFSFTPKDIDWKKKRISGGSFEKSEWITKNFPFPDGVYNRCYRKQGKTIQRLEKYIGEKKCFNCITYFNKWKVYKLLTETSLKKHLPGTRLYDPEELMKQLRKNKHLILKPCYGYQGKHIYLLEVTDYNEYKIYQNTLKPRYTYRDEQSFSEKIVEITNERKYLIQEKINFAKADGKFVDIRMLVQKNRNGDWGITNGISRIAFYSFFITNCSEKIVEMNKVLSTLFCDPTVRNSVIEEIHQICITASQALEAKTGLLGETGIDLAIDESGSIWIIEVNGKIQKSMYHLLVDKDSIDIEPVYKKPLEYAYYLSHQ</sequence>
<keyword evidence="1" id="KW-0547">Nucleotide-binding</keyword>
<feature type="domain" description="ATP-grasp" evidence="2">
    <location>
        <begin position="148"/>
        <end position="380"/>
    </location>
</feature>
<evidence type="ECO:0000313" key="4">
    <source>
        <dbReference type="Proteomes" id="UP000248214"/>
    </source>
</evidence>
<protein>
    <recommendedName>
        <fullName evidence="2">ATP-grasp domain-containing protein</fullName>
    </recommendedName>
</protein>
<dbReference type="GO" id="GO:0005524">
    <property type="term" value="F:ATP binding"/>
    <property type="evidence" value="ECO:0007669"/>
    <property type="project" value="UniProtKB-UniRule"/>
</dbReference>
<accession>A0A323TKY5</accession>
<dbReference type="InterPro" id="IPR011761">
    <property type="entry name" value="ATP-grasp"/>
</dbReference>
<dbReference type="GO" id="GO:0046872">
    <property type="term" value="F:metal ion binding"/>
    <property type="evidence" value="ECO:0007669"/>
    <property type="project" value="InterPro"/>
</dbReference>